<gene>
    <name evidence="2" type="ORF">PHMEG_00038753</name>
</gene>
<keyword evidence="3" id="KW-1185">Reference proteome</keyword>
<name>A0A225UGT6_9STRA</name>
<accession>A0A225UGT6</accession>
<evidence type="ECO:0000313" key="2">
    <source>
        <dbReference type="EMBL" id="OWY92304.1"/>
    </source>
</evidence>
<feature type="non-terminal residue" evidence="2">
    <location>
        <position position="410"/>
    </location>
</feature>
<dbReference type="EMBL" id="NBNE01018369">
    <property type="protein sequence ID" value="OWY92304.1"/>
    <property type="molecule type" value="Genomic_DNA"/>
</dbReference>
<reference evidence="3" key="1">
    <citation type="submission" date="2017-03" db="EMBL/GenBank/DDBJ databases">
        <title>Phytopthora megakarya and P. palmivora, two closely related causual agents of cacao black pod achieved similar genome size and gene model numbers by different mechanisms.</title>
        <authorList>
            <person name="Ali S."/>
            <person name="Shao J."/>
            <person name="Larry D.J."/>
            <person name="Kronmiller B."/>
            <person name="Shen D."/>
            <person name="Strem M.D."/>
            <person name="Melnick R.L."/>
            <person name="Guiltinan M.J."/>
            <person name="Tyler B.M."/>
            <person name="Meinhardt L.W."/>
            <person name="Bailey B.A."/>
        </authorList>
    </citation>
    <scope>NUCLEOTIDE SEQUENCE [LARGE SCALE GENOMIC DNA]</scope>
    <source>
        <strain evidence="3">zdho120</strain>
    </source>
</reference>
<dbReference type="OrthoDB" id="118349at2759"/>
<protein>
    <submittedName>
        <fullName evidence="2">Uncharacterized protein</fullName>
    </submittedName>
</protein>
<feature type="region of interest" description="Disordered" evidence="1">
    <location>
        <begin position="311"/>
        <end position="333"/>
    </location>
</feature>
<evidence type="ECO:0000313" key="3">
    <source>
        <dbReference type="Proteomes" id="UP000198211"/>
    </source>
</evidence>
<dbReference type="Proteomes" id="UP000198211">
    <property type="component" value="Unassembled WGS sequence"/>
</dbReference>
<sequence length="410" mass="45586">MSKTDMSKGNFRSLKFSGNLLFFAAWKNKVIIHLRAMSHQKALEEMYAKREAPWSNNEDLLQRQPAVLSPPPAQDKEATWQYGIQKTLLDSQSSYIRRLPSDTLPNGFKVITMSKLDDPVHVLWRLGLSNAAGVVGLEKRFDEIVNADFKSFSQLFQDLHSVREQVNLNAHEALHTQLISSKLMMVKVLAVLPKHLWGSAIDFSPEKFTLERVADKLSAIFGTKSKFGIYALASGKPVNHPKSKVLGKRKATDGPVRDGHYNYGAMKCHYCGGEHNKMNDVGPHKKADCPKLALDVAAGVYRRNIWSRPSTKLRKPTHEPTPKMTGKGKGKAKKARREIPLEECQQPTDVAADACDATLATPSSPAPSKPPSRDMEPAYVWEGPSHSDEPMDSVFAQRNIDVNGGHVKDA</sequence>
<dbReference type="AlphaFoldDB" id="A0A225UGT6"/>
<organism evidence="2 3">
    <name type="scientific">Phytophthora megakarya</name>
    <dbReference type="NCBI Taxonomy" id="4795"/>
    <lineage>
        <taxon>Eukaryota</taxon>
        <taxon>Sar</taxon>
        <taxon>Stramenopiles</taxon>
        <taxon>Oomycota</taxon>
        <taxon>Peronosporomycetes</taxon>
        <taxon>Peronosporales</taxon>
        <taxon>Peronosporaceae</taxon>
        <taxon>Phytophthora</taxon>
    </lineage>
</organism>
<proteinExistence type="predicted"/>
<feature type="region of interest" description="Disordered" evidence="1">
    <location>
        <begin position="355"/>
        <end position="391"/>
    </location>
</feature>
<comment type="caution">
    <text evidence="2">The sequence shown here is derived from an EMBL/GenBank/DDBJ whole genome shotgun (WGS) entry which is preliminary data.</text>
</comment>
<evidence type="ECO:0000256" key="1">
    <source>
        <dbReference type="SAM" id="MobiDB-lite"/>
    </source>
</evidence>